<reference evidence="1" key="1">
    <citation type="submission" date="2013-07" db="EMBL/GenBank/DDBJ databases">
        <title>The genome of Eucalyptus grandis.</title>
        <authorList>
            <person name="Schmutz J."/>
            <person name="Hayes R."/>
            <person name="Myburg A."/>
            <person name="Tuskan G."/>
            <person name="Grattapaglia D."/>
            <person name="Rokhsar D.S."/>
        </authorList>
    </citation>
    <scope>NUCLEOTIDE SEQUENCE</scope>
    <source>
        <tissue evidence="1">Leaf extractions</tissue>
    </source>
</reference>
<name>A0A059AHY0_EUCGR</name>
<dbReference type="EMBL" id="KK198762">
    <property type="protein sequence ID" value="KCW53286.1"/>
    <property type="molecule type" value="Genomic_DNA"/>
</dbReference>
<organism evidence="1">
    <name type="scientific">Eucalyptus grandis</name>
    <name type="common">Flooded gum</name>
    <dbReference type="NCBI Taxonomy" id="71139"/>
    <lineage>
        <taxon>Eukaryota</taxon>
        <taxon>Viridiplantae</taxon>
        <taxon>Streptophyta</taxon>
        <taxon>Embryophyta</taxon>
        <taxon>Tracheophyta</taxon>
        <taxon>Spermatophyta</taxon>
        <taxon>Magnoliopsida</taxon>
        <taxon>eudicotyledons</taxon>
        <taxon>Gunneridae</taxon>
        <taxon>Pentapetalae</taxon>
        <taxon>rosids</taxon>
        <taxon>malvids</taxon>
        <taxon>Myrtales</taxon>
        <taxon>Myrtaceae</taxon>
        <taxon>Myrtoideae</taxon>
        <taxon>Eucalypteae</taxon>
        <taxon>Eucalyptus</taxon>
    </lineage>
</organism>
<dbReference type="Gramene" id="KCW53286">
    <property type="protein sequence ID" value="KCW53286"/>
    <property type="gene ID" value="EUGRSUZ_J02542"/>
</dbReference>
<gene>
    <name evidence="1" type="ORF">EUGRSUZ_J02542</name>
</gene>
<dbReference type="InParanoid" id="A0A059AHY0"/>
<accession>A0A059AHY0</accession>
<sequence>MKEIQPFFSLNKATHYTFKYCKLHISYHKHALLSWVKITWHRKTFKQQGISQKTALAVSNSRMHSSTLSYKHRR</sequence>
<evidence type="ECO:0000313" key="1">
    <source>
        <dbReference type="EMBL" id="KCW53286.1"/>
    </source>
</evidence>
<proteinExistence type="predicted"/>
<protein>
    <submittedName>
        <fullName evidence="1">Uncharacterized protein</fullName>
    </submittedName>
</protein>
<dbReference type="AlphaFoldDB" id="A0A059AHY0"/>